<dbReference type="SUPFAM" id="SSF52058">
    <property type="entry name" value="L domain-like"/>
    <property type="match status" value="1"/>
</dbReference>
<dbReference type="InterPro" id="IPR003598">
    <property type="entry name" value="Ig_sub2"/>
</dbReference>
<proteinExistence type="predicted"/>
<evidence type="ECO:0000256" key="1">
    <source>
        <dbReference type="ARBA" id="ARBA00022614"/>
    </source>
</evidence>
<dbReference type="InterPro" id="IPR000483">
    <property type="entry name" value="Cys-rich_flank_reg_C"/>
</dbReference>
<dbReference type="InterPro" id="IPR013783">
    <property type="entry name" value="Ig-like_fold"/>
</dbReference>
<protein>
    <submittedName>
        <fullName evidence="7">Protein slit</fullName>
    </submittedName>
</protein>
<reference evidence="7" key="1">
    <citation type="submission" date="2021-10" db="EMBL/GenBank/DDBJ databases">
        <title>Tropical sea cucumber genome reveals ecological adaptation and Cuvierian tubules defense mechanism.</title>
        <authorList>
            <person name="Chen T."/>
        </authorList>
    </citation>
    <scope>NUCLEOTIDE SEQUENCE</scope>
    <source>
        <strain evidence="7">Nanhai2018</strain>
        <tissue evidence="7">Muscle</tissue>
    </source>
</reference>
<keyword evidence="5" id="KW-0472">Membrane</keyword>
<feature type="region of interest" description="Disordered" evidence="4">
    <location>
        <begin position="537"/>
        <end position="578"/>
    </location>
</feature>
<name>A0A9Q0YI03_HOLLE</name>
<keyword evidence="5" id="KW-1133">Transmembrane helix</keyword>
<dbReference type="Gene3D" id="2.60.40.10">
    <property type="entry name" value="Immunoglobulins"/>
    <property type="match status" value="1"/>
</dbReference>
<dbReference type="PANTHER" id="PTHR24366">
    <property type="entry name" value="IG(IMMUNOGLOBULIN) AND LRR(LEUCINE RICH REPEAT) DOMAINS"/>
    <property type="match status" value="1"/>
</dbReference>
<dbReference type="PANTHER" id="PTHR24366:SF96">
    <property type="entry name" value="LEUCINE RICH REPEAT CONTAINING 53"/>
    <property type="match status" value="1"/>
</dbReference>
<dbReference type="InterPro" id="IPR036179">
    <property type="entry name" value="Ig-like_dom_sf"/>
</dbReference>
<feature type="transmembrane region" description="Helical" evidence="5">
    <location>
        <begin position="35"/>
        <end position="53"/>
    </location>
</feature>
<dbReference type="Proteomes" id="UP001152320">
    <property type="component" value="Chromosome 20"/>
</dbReference>
<dbReference type="InterPro" id="IPR032675">
    <property type="entry name" value="LRR_dom_sf"/>
</dbReference>
<keyword evidence="8" id="KW-1185">Reference proteome</keyword>
<sequence length="605" mass="66129">MMNCSNRGLPEASSVYIPGTFKIAKGKNSSCKMKSLTVLMFLLVTIAGIIQIVRSQSCPSECSCTSNSDGNGIIDCSNRGLTEVVEVAHPQPGGKIAKIDFSNNMLTTLDIDKLYTLIRGLIVDELDFSLNSINVVTGTFDADLGRDYETLNLSSNAFSSFPANIVPVRHLRTKFIIDFSYNQLTELTAHMFASGNDFFLPGFQFLARNNLINKVHDETFQGVELTDTILDLRYNRLTTLSPGFQSPRGVEALRFSNNPWHCDCNLRWIIAKDRFLVNHTALDPPNCQTPVSLRGHPVFTLREEEFTCLPYREGSLRRDIPGTNTDFTLSCPVTADPPNPEISWTVWLPCPSEGNPLQFDFISETVTLSDITTNPRAAFRCTATNNAGSIDLDLDIRYNGEMGIDIPGAASNPMVSQSALTQTGRQSPISNDGRISMGTTESGDARTTESGDVGTTDGMTGGSGGKPVGVIVFLVILLLVSWSIIAILIYFILKLKIKSKGGQAKTHKNPSENGYTGKSEPPPVIYGNVKRNGAAVHPEPTNIAYATPEKGNRQASPMKPGRPAPPPKPSNPYQYNTDQVQYDEPPLKFGLYNNGFDYNNGDSVI</sequence>
<evidence type="ECO:0000313" key="7">
    <source>
        <dbReference type="EMBL" id="KAJ8022479.1"/>
    </source>
</evidence>
<evidence type="ECO:0000313" key="8">
    <source>
        <dbReference type="Proteomes" id="UP001152320"/>
    </source>
</evidence>
<comment type="caution">
    <text evidence="7">The sequence shown here is derived from an EMBL/GenBank/DDBJ whole genome shotgun (WGS) entry which is preliminary data.</text>
</comment>
<accession>A0A9Q0YI03</accession>
<evidence type="ECO:0000259" key="6">
    <source>
        <dbReference type="PROSITE" id="PS50835"/>
    </source>
</evidence>
<dbReference type="AlphaFoldDB" id="A0A9Q0YI03"/>
<feature type="compositionally biased region" description="Polar residues" evidence="4">
    <location>
        <begin position="416"/>
        <end position="430"/>
    </location>
</feature>
<organism evidence="7 8">
    <name type="scientific">Holothuria leucospilota</name>
    <name type="common">Black long sea cucumber</name>
    <name type="synonym">Mertensiothuria leucospilota</name>
    <dbReference type="NCBI Taxonomy" id="206669"/>
    <lineage>
        <taxon>Eukaryota</taxon>
        <taxon>Metazoa</taxon>
        <taxon>Echinodermata</taxon>
        <taxon>Eleutherozoa</taxon>
        <taxon>Echinozoa</taxon>
        <taxon>Holothuroidea</taxon>
        <taxon>Aspidochirotacea</taxon>
        <taxon>Aspidochirotida</taxon>
        <taxon>Holothuriidae</taxon>
        <taxon>Holothuria</taxon>
    </lineage>
</organism>
<dbReference type="Gene3D" id="3.80.10.10">
    <property type="entry name" value="Ribonuclease Inhibitor"/>
    <property type="match status" value="2"/>
</dbReference>
<dbReference type="OrthoDB" id="660555at2759"/>
<evidence type="ECO:0000256" key="3">
    <source>
        <dbReference type="ARBA" id="ARBA00022737"/>
    </source>
</evidence>
<dbReference type="SMART" id="SM00408">
    <property type="entry name" value="IGc2"/>
    <property type="match status" value="1"/>
</dbReference>
<keyword evidence="3" id="KW-0677">Repeat</keyword>
<feature type="region of interest" description="Disordered" evidence="4">
    <location>
        <begin position="502"/>
        <end position="524"/>
    </location>
</feature>
<dbReference type="InterPro" id="IPR007110">
    <property type="entry name" value="Ig-like_dom"/>
</dbReference>
<dbReference type="PROSITE" id="PS50835">
    <property type="entry name" value="IG_LIKE"/>
    <property type="match status" value="1"/>
</dbReference>
<feature type="transmembrane region" description="Helical" evidence="5">
    <location>
        <begin position="468"/>
        <end position="493"/>
    </location>
</feature>
<gene>
    <name evidence="7" type="ORF">HOLleu_37386</name>
</gene>
<evidence type="ECO:0000256" key="4">
    <source>
        <dbReference type="SAM" id="MobiDB-lite"/>
    </source>
</evidence>
<dbReference type="EMBL" id="JAIZAY010000020">
    <property type="protein sequence ID" value="KAJ8022479.1"/>
    <property type="molecule type" value="Genomic_DNA"/>
</dbReference>
<evidence type="ECO:0000256" key="2">
    <source>
        <dbReference type="ARBA" id="ARBA00022729"/>
    </source>
</evidence>
<feature type="compositionally biased region" description="Pro residues" evidence="4">
    <location>
        <begin position="560"/>
        <end position="570"/>
    </location>
</feature>
<evidence type="ECO:0000256" key="5">
    <source>
        <dbReference type="SAM" id="Phobius"/>
    </source>
</evidence>
<keyword evidence="2" id="KW-0732">Signal</keyword>
<dbReference type="SUPFAM" id="SSF48726">
    <property type="entry name" value="Immunoglobulin"/>
    <property type="match status" value="1"/>
</dbReference>
<feature type="domain" description="Ig-like" evidence="6">
    <location>
        <begin position="297"/>
        <end position="397"/>
    </location>
</feature>
<keyword evidence="5" id="KW-0812">Transmembrane</keyword>
<keyword evidence="1" id="KW-0433">Leucine-rich repeat</keyword>
<feature type="region of interest" description="Disordered" evidence="4">
    <location>
        <begin position="416"/>
        <end position="461"/>
    </location>
</feature>
<dbReference type="SMART" id="SM00082">
    <property type="entry name" value="LRRCT"/>
    <property type="match status" value="1"/>
</dbReference>